<evidence type="ECO:0000313" key="2">
    <source>
        <dbReference type="Proteomes" id="UP001161247"/>
    </source>
</evidence>
<accession>A0AAV1E0J6</accession>
<name>A0AAV1E0J6_OLDCO</name>
<organism evidence="1 2">
    <name type="scientific">Oldenlandia corymbosa var. corymbosa</name>
    <dbReference type="NCBI Taxonomy" id="529605"/>
    <lineage>
        <taxon>Eukaryota</taxon>
        <taxon>Viridiplantae</taxon>
        <taxon>Streptophyta</taxon>
        <taxon>Embryophyta</taxon>
        <taxon>Tracheophyta</taxon>
        <taxon>Spermatophyta</taxon>
        <taxon>Magnoliopsida</taxon>
        <taxon>eudicotyledons</taxon>
        <taxon>Gunneridae</taxon>
        <taxon>Pentapetalae</taxon>
        <taxon>asterids</taxon>
        <taxon>lamiids</taxon>
        <taxon>Gentianales</taxon>
        <taxon>Rubiaceae</taxon>
        <taxon>Rubioideae</taxon>
        <taxon>Spermacoceae</taxon>
        <taxon>Hedyotis-Oldenlandia complex</taxon>
        <taxon>Oldenlandia</taxon>
    </lineage>
</organism>
<dbReference type="AlphaFoldDB" id="A0AAV1E0J6"/>
<sequence>MTHIAKTPMDMMPFNGGNASNVQSSAGNIVNTGPENLQAIMNGLNYLQQEMRRLTTGKGIQNNHGGKMVNFAHYAEFAGPGGKEVIDVGKVVNGLYVIDQESFSQKHIMSFIQFFVNPKCCSIPQYSTSYQVHAVVHDETIIWHNRLGHPSHNVIK</sequence>
<evidence type="ECO:0000313" key="1">
    <source>
        <dbReference type="EMBL" id="CAI9113721.1"/>
    </source>
</evidence>
<reference evidence="1" key="1">
    <citation type="submission" date="2023-03" db="EMBL/GenBank/DDBJ databases">
        <authorList>
            <person name="Julca I."/>
        </authorList>
    </citation>
    <scope>NUCLEOTIDE SEQUENCE</scope>
</reference>
<dbReference type="Proteomes" id="UP001161247">
    <property type="component" value="Chromosome 7"/>
</dbReference>
<protein>
    <submittedName>
        <fullName evidence="1">OLC1v1014377C1</fullName>
    </submittedName>
</protein>
<gene>
    <name evidence="1" type="ORF">OLC1_LOCUS20673</name>
</gene>
<proteinExistence type="predicted"/>
<dbReference type="EMBL" id="OX459124">
    <property type="protein sequence ID" value="CAI9113721.1"/>
    <property type="molecule type" value="Genomic_DNA"/>
</dbReference>
<keyword evidence="2" id="KW-1185">Reference proteome</keyword>